<evidence type="ECO:0000313" key="1">
    <source>
        <dbReference type="EMBL" id="MFC4622318.1"/>
    </source>
</evidence>
<dbReference type="RefSeq" id="WP_377725723.1">
    <property type="nucleotide sequence ID" value="NZ_JBHSEW010000006.1"/>
</dbReference>
<organism evidence="1 2">
    <name type="scientific">Comamonas nitrativorans</name>
    <dbReference type="NCBI Taxonomy" id="108437"/>
    <lineage>
        <taxon>Bacteria</taxon>
        <taxon>Pseudomonadati</taxon>
        <taxon>Pseudomonadota</taxon>
        <taxon>Betaproteobacteria</taxon>
        <taxon>Burkholderiales</taxon>
        <taxon>Comamonadaceae</taxon>
        <taxon>Comamonas</taxon>
    </lineage>
</organism>
<name>A0ABV9GWC6_9BURK</name>
<reference evidence="2" key="1">
    <citation type="journal article" date="2019" name="Int. J. Syst. Evol. Microbiol.">
        <title>The Global Catalogue of Microorganisms (GCM) 10K type strain sequencing project: providing services to taxonomists for standard genome sequencing and annotation.</title>
        <authorList>
            <consortium name="The Broad Institute Genomics Platform"/>
            <consortium name="The Broad Institute Genome Sequencing Center for Infectious Disease"/>
            <person name="Wu L."/>
            <person name="Ma J."/>
        </authorList>
    </citation>
    <scope>NUCLEOTIDE SEQUENCE [LARGE SCALE GENOMIC DNA]</scope>
    <source>
        <strain evidence="2">JCM 11650</strain>
    </source>
</reference>
<keyword evidence="2" id="KW-1185">Reference proteome</keyword>
<protein>
    <submittedName>
        <fullName evidence="1">Uncharacterized protein</fullName>
    </submittedName>
</protein>
<dbReference type="EMBL" id="JBHSEW010000006">
    <property type="protein sequence ID" value="MFC4622318.1"/>
    <property type="molecule type" value="Genomic_DNA"/>
</dbReference>
<proteinExistence type="predicted"/>
<evidence type="ECO:0000313" key="2">
    <source>
        <dbReference type="Proteomes" id="UP001595967"/>
    </source>
</evidence>
<sequence>MIEPIGKSAGLFPVTVSPKGDACLPQERFGVPGCWPEKKGLMIGEGIKMPI</sequence>
<gene>
    <name evidence="1" type="ORF">ACFO3A_08830</name>
</gene>
<comment type="caution">
    <text evidence="1">The sequence shown here is derived from an EMBL/GenBank/DDBJ whole genome shotgun (WGS) entry which is preliminary data.</text>
</comment>
<accession>A0ABV9GWC6</accession>
<dbReference type="Proteomes" id="UP001595967">
    <property type="component" value="Unassembled WGS sequence"/>
</dbReference>